<evidence type="ECO:0000259" key="3">
    <source>
        <dbReference type="Pfam" id="PF24883"/>
    </source>
</evidence>
<dbReference type="Pfam" id="PF24883">
    <property type="entry name" value="NPHP3_N"/>
    <property type="match status" value="1"/>
</dbReference>
<name>A0A285TN20_9BACL</name>
<feature type="coiled-coil region" evidence="2">
    <location>
        <begin position="941"/>
        <end position="968"/>
    </location>
</feature>
<dbReference type="InterPro" id="IPR056884">
    <property type="entry name" value="NPHP3-like_N"/>
</dbReference>
<dbReference type="RefSeq" id="WP_097075031.1">
    <property type="nucleotide sequence ID" value="NZ_OBMQ01000016.1"/>
</dbReference>
<evidence type="ECO:0000256" key="1">
    <source>
        <dbReference type="ARBA" id="ARBA00022737"/>
    </source>
</evidence>
<dbReference type="OrthoDB" id="2986817at2"/>
<dbReference type="SUPFAM" id="SSF48452">
    <property type="entry name" value="TPR-like"/>
    <property type="match status" value="1"/>
</dbReference>
<dbReference type="Gene3D" id="3.40.50.300">
    <property type="entry name" value="P-loop containing nucleotide triphosphate hydrolases"/>
    <property type="match status" value="1"/>
</dbReference>
<gene>
    <name evidence="4" type="ORF">SAMN05880501_11698</name>
</gene>
<evidence type="ECO:0000313" key="5">
    <source>
        <dbReference type="Proteomes" id="UP000219636"/>
    </source>
</evidence>
<sequence>MTTCPKCHSNLEEFKGKLICSNGSCDYISLVSEVQLMEDIIEETWYEAICNNETYWYQQGFETYPSVISHEYWRLYDMLKQGQIYGAILQLKDVFEVLIKFPTLYAASAIYNRIQRSDVENKIILSLLDKQLSLGHWKQIAQTIVKKVNIPYSLKSILTNIVKIYEDIPSWRNENIGHGALTLDEEKLKMDISEKLLVIKAYLEENQQSYDGIHFIVQHNQDQRVLNGKDHARKLPETSGELFAGYNGMQHKLYPYILLEDGNIYFFDSFNKYDYKTSLINYPEGVKQNFNKQLNKEMQQIYLAMSTNTTRSELQEEHSLEDESYSLMEEEIIHKIQEVDDFQKPAYLEDWIKQLLNEHEKGVFLLQMERGTGKTTFSKSLDEHSIHAIKISGASVRCHYINDSYSYKINHFLMNVTDRLRMSSAGRTVISSYHHVPSGAEDKKRAFAKSLNEYQKEHQKYLKKEKLLFIIDGLDEIPSTSNESIFDYIPTGDMLGENVFILLTSRTKNEVSMFVKNRMNGLQVDREKTVSKDQDENVKMLREYVKKHIFKENNSVTSTQQEEMIRWMLTYSEHRFIYLKLLKELYSINQSMNRMMIPQGADLFDYYFDTLKTMYGEKFFKNIVRLIAILSTSYESLTYREISLLMGEEKPTFKLLAFLTDIRGFIHTERNHRGNLLTISHQDWKKRAITKFEDEMKVMINNWAKLVDDSDDMIKHFDWLDEKNDGWTYLSTYLEDYLDDFKLTKHNFNAKKHYDNILVNRTLASITKVYQKQRRHHIQTNEIRHLRQLIENGERQYERELADSLYHRSILLRYFNQDEKAHKDLNEAISIYQNNSITTKDKVALACLLTSRGTLADCIQAESIFESLTEEELSKYEEEYADVLSGKGNTVDNPHEALIMMDQALEIYTRLKENDHLYNQDSVPRLLYEQAIILSEKLDFNNVALSKIDEAISMIEEMERNGKRINANLLAAAFSIRGDILFKENLHEAMNDFEKGNVIMQNLGEQGSLPEDLMNIPYENQAYLYLMSDELNEDEIDEEKNRNFFQGVEMLRELSKENEKLLEQFQGALYLRASKYSDQEKYEEAIADYTELIQLLQQRVNSGYNDSESNLADAFINRGLCYLLKLRRLKSTNKP</sequence>
<keyword evidence="1" id="KW-0677">Repeat</keyword>
<evidence type="ECO:0000313" key="4">
    <source>
        <dbReference type="EMBL" id="SOC24129.1"/>
    </source>
</evidence>
<evidence type="ECO:0000256" key="2">
    <source>
        <dbReference type="SAM" id="Coils"/>
    </source>
</evidence>
<dbReference type="InterPro" id="IPR027417">
    <property type="entry name" value="P-loop_NTPase"/>
</dbReference>
<accession>A0A285TN20</accession>
<keyword evidence="2" id="KW-0175">Coiled coil</keyword>
<dbReference type="AlphaFoldDB" id="A0A285TN20"/>
<protein>
    <recommendedName>
        <fullName evidence="3">Nephrocystin 3-like N-terminal domain-containing protein</fullName>
    </recommendedName>
</protein>
<keyword evidence="5" id="KW-1185">Reference proteome</keyword>
<dbReference type="SUPFAM" id="SSF52540">
    <property type="entry name" value="P-loop containing nucleoside triphosphate hydrolases"/>
    <property type="match status" value="1"/>
</dbReference>
<dbReference type="EMBL" id="OBMQ01000016">
    <property type="protein sequence ID" value="SOC24129.1"/>
    <property type="molecule type" value="Genomic_DNA"/>
</dbReference>
<organism evidence="4 5">
    <name type="scientific">Ureibacillus xyleni</name>
    <dbReference type="NCBI Taxonomy" id="614648"/>
    <lineage>
        <taxon>Bacteria</taxon>
        <taxon>Bacillati</taxon>
        <taxon>Bacillota</taxon>
        <taxon>Bacilli</taxon>
        <taxon>Bacillales</taxon>
        <taxon>Caryophanaceae</taxon>
        <taxon>Ureibacillus</taxon>
    </lineage>
</organism>
<dbReference type="Proteomes" id="UP000219636">
    <property type="component" value="Unassembled WGS sequence"/>
</dbReference>
<dbReference type="InterPro" id="IPR011990">
    <property type="entry name" value="TPR-like_helical_dom_sf"/>
</dbReference>
<dbReference type="Gene3D" id="1.25.40.10">
    <property type="entry name" value="Tetratricopeptide repeat domain"/>
    <property type="match status" value="1"/>
</dbReference>
<reference evidence="5" key="1">
    <citation type="submission" date="2017-08" db="EMBL/GenBank/DDBJ databases">
        <authorList>
            <person name="Varghese N."/>
            <person name="Submissions S."/>
        </authorList>
    </citation>
    <scope>NUCLEOTIDE SEQUENCE [LARGE SCALE GENOMIC DNA]</scope>
    <source>
        <strain evidence="5">JC22</strain>
    </source>
</reference>
<proteinExistence type="predicted"/>
<feature type="domain" description="Nephrocystin 3-like N-terminal" evidence="3">
    <location>
        <begin position="353"/>
        <end position="506"/>
    </location>
</feature>